<dbReference type="SMART" id="SM00833">
    <property type="entry name" value="CobW_C"/>
    <property type="match status" value="1"/>
</dbReference>
<keyword evidence="3" id="KW-0143">Chaperone</keyword>
<dbReference type="RefSeq" id="WP_182854596.1">
    <property type="nucleotide sequence ID" value="NZ_WMLF01000058.1"/>
</dbReference>
<dbReference type="SUPFAM" id="SSF90002">
    <property type="entry name" value="Hypothetical protein YjiA, C-terminal domain"/>
    <property type="match status" value="1"/>
</dbReference>
<dbReference type="PANTHER" id="PTHR13748">
    <property type="entry name" value="COBW-RELATED"/>
    <property type="match status" value="1"/>
</dbReference>
<comment type="catalytic activity">
    <reaction evidence="5">
        <text>GTP + H2O = GDP + phosphate + H(+)</text>
        <dbReference type="Rhea" id="RHEA:19669"/>
        <dbReference type="ChEBI" id="CHEBI:15377"/>
        <dbReference type="ChEBI" id="CHEBI:15378"/>
        <dbReference type="ChEBI" id="CHEBI:37565"/>
        <dbReference type="ChEBI" id="CHEBI:43474"/>
        <dbReference type="ChEBI" id="CHEBI:58189"/>
    </reaction>
    <physiologicalReaction direction="left-to-right" evidence="5">
        <dbReference type="Rhea" id="RHEA:19670"/>
    </physiologicalReaction>
</comment>
<gene>
    <name evidence="8" type="ORF">GL263_06380</name>
</gene>
<proteinExistence type="inferred from homology"/>
<evidence type="ECO:0000313" key="9">
    <source>
        <dbReference type="Proteomes" id="UP000766698"/>
    </source>
</evidence>
<dbReference type="SUPFAM" id="SSF52540">
    <property type="entry name" value="P-loop containing nucleoside triphosphate hydrolases"/>
    <property type="match status" value="1"/>
</dbReference>
<keyword evidence="1" id="KW-0547">Nucleotide-binding</keyword>
<organism evidence="8 9">
    <name type="scientific">Streptomyces durbertensis</name>
    <dbReference type="NCBI Taxonomy" id="2448886"/>
    <lineage>
        <taxon>Bacteria</taxon>
        <taxon>Bacillati</taxon>
        <taxon>Actinomycetota</taxon>
        <taxon>Actinomycetes</taxon>
        <taxon>Kitasatosporales</taxon>
        <taxon>Streptomycetaceae</taxon>
        <taxon>Streptomyces</taxon>
    </lineage>
</organism>
<accession>A0ABR6ECZ6</accession>
<dbReference type="EMBL" id="WMLF01000058">
    <property type="protein sequence ID" value="MBB1243192.1"/>
    <property type="molecule type" value="Genomic_DNA"/>
</dbReference>
<name>A0ABR6ECZ6_9ACTN</name>
<evidence type="ECO:0000313" key="8">
    <source>
        <dbReference type="EMBL" id="MBB1243192.1"/>
    </source>
</evidence>
<evidence type="ECO:0000256" key="4">
    <source>
        <dbReference type="ARBA" id="ARBA00034320"/>
    </source>
</evidence>
<dbReference type="Pfam" id="PF02492">
    <property type="entry name" value="cobW"/>
    <property type="match status" value="1"/>
</dbReference>
<evidence type="ECO:0000256" key="5">
    <source>
        <dbReference type="ARBA" id="ARBA00049117"/>
    </source>
</evidence>
<dbReference type="Gene3D" id="3.40.50.300">
    <property type="entry name" value="P-loop containing nucleotide triphosphate hydrolases"/>
    <property type="match status" value="1"/>
</dbReference>
<dbReference type="Gene3D" id="3.30.1220.10">
    <property type="entry name" value="CobW-like, C-terminal domain"/>
    <property type="match status" value="1"/>
</dbReference>
<evidence type="ECO:0000256" key="1">
    <source>
        <dbReference type="ARBA" id="ARBA00022741"/>
    </source>
</evidence>
<dbReference type="InterPro" id="IPR011629">
    <property type="entry name" value="CobW-like_C"/>
</dbReference>
<comment type="similarity">
    <text evidence="4">Belongs to the SIMIBI class G3E GTPase family. ZNG1 subfamily.</text>
</comment>
<protein>
    <submittedName>
        <fullName evidence="8">GTP-binding protein</fullName>
    </submittedName>
</protein>
<feature type="domain" description="CobW C-terminal" evidence="7">
    <location>
        <begin position="233"/>
        <end position="324"/>
    </location>
</feature>
<evidence type="ECO:0000256" key="6">
    <source>
        <dbReference type="SAM" id="MobiDB-lite"/>
    </source>
</evidence>
<dbReference type="InterPro" id="IPR036627">
    <property type="entry name" value="CobW-likC_sf"/>
</dbReference>
<dbReference type="Pfam" id="PF07683">
    <property type="entry name" value="CobW_C"/>
    <property type="match status" value="1"/>
</dbReference>
<keyword evidence="2" id="KW-0378">Hydrolase</keyword>
<feature type="region of interest" description="Disordered" evidence="6">
    <location>
        <begin position="346"/>
        <end position="391"/>
    </location>
</feature>
<feature type="compositionally biased region" description="Acidic residues" evidence="6">
    <location>
        <begin position="348"/>
        <end position="365"/>
    </location>
</feature>
<evidence type="ECO:0000259" key="7">
    <source>
        <dbReference type="SMART" id="SM00833"/>
    </source>
</evidence>
<dbReference type="CDD" id="cd03112">
    <property type="entry name" value="CobW-like"/>
    <property type="match status" value="1"/>
</dbReference>
<evidence type="ECO:0000256" key="3">
    <source>
        <dbReference type="ARBA" id="ARBA00023186"/>
    </source>
</evidence>
<dbReference type="PANTHER" id="PTHR13748:SF62">
    <property type="entry name" value="COBW DOMAIN-CONTAINING PROTEIN"/>
    <property type="match status" value="1"/>
</dbReference>
<dbReference type="InterPro" id="IPR051316">
    <property type="entry name" value="Zinc-reg_GTPase_activator"/>
</dbReference>
<dbReference type="Proteomes" id="UP000766698">
    <property type="component" value="Unassembled WGS sequence"/>
</dbReference>
<evidence type="ECO:0000256" key="2">
    <source>
        <dbReference type="ARBA" id="ARBA00022801"/>
    </source>
</evidence>
<dbReference type="InterPro" id="IPR027417">
    <property type="entry name" value="P-loop_NTPase"/>
</dbReference>
<comment type="caution">
    <text evidence="8">The sequence shown here is derived from an EMBL/GenBank/DDBJ whole genome shotgun (WGS) entry which is preliminary data.</text>
</comment>
<reference evidence="9" key="1">
    <citation type="journal article" date="2020" name="Syst. Appl. Microbiol.">
        <title>Streptomyces alkaliterrae sp. nov., isolated from an alkaline soil, and emended descriptions of Streptomyces alkaliphilus, Streptomyces calidiresistens and Streptomyces durbertensis.</title>
        <authorList>
            <person name="Swiecimska M."/>
            <person name="Golinska P."/>
            <person name="Nouioui I."/>
            <person name="Wypij M."/>
            <person name="Rai M."/>
            <person name="Sangal V."/>
            <person name="Goodfellow M."/>
        </authorList>
    </citation>
    <scope>NUCLEOTIDE SEQUENCE [LARGE SCALE GENOMIC DNA]</scope>
    <source>
        <strain evidence="9">DSM 104538</strain>
    </source>
</reference>
<sequence length="391" mass="42363">MRTRPIPVIVIAGFLGSGKTTLLNHLLRNRDGVRIGAIVNDFGGIEIDAMAVAGQVDSMVSLGDGCLCCAVDTEDLDDVLDKLARPSAGIDLIVIEASGLAEPETLIRMLLASRDRRIVYGGLLEVVDAAEFEATRARHPELDRHLRVADLIVLNKTDRVVDERRRALLAEINTLAPGTPAVAAAHGRVDPGLFFDRDGEAAERDGIRQLTFEDLLRETAEDEHGHEHAHTAYQSVEFVSGEPLNPRRFMSFLDRRPAGLYRMKGVVRFSGAGGAQRWPVHAVGGFLRFYPEPWGAGEERLTQLVLIGTGLDAEALREELAGCVQTGEAGEVDHDESALWGVLRYVDDPEADAEADPEAEPETDADSQPHDPEADLGGPYGTGVGPRTPSF</sequence>
<dbReference type="InterPro" id="IPR003495">
    <property type="entry name" value="CobW/HypB/UreG_nucleotide-bd"/>
</dbReference>
<keyword evidence="9" id="KW-1185">Reference proteome</keyword>